<keyword evidence="4" id="KW-0847">Vitamin C</keyword>
<evidence type="ECO:0000256" key="5">
    <source>
        <dbReference type="ARBA" id="ARBA00022964"/>
    </source>
</evidence>
<evidence type="ECO:0000313" key="11">
    <source>
        <dbReference type="EMBL" id="CAA7411037.1"/>
    </source>
</evidence>
<comment type="cofactor">
    <cofactor evidence="1">
        <name>L-ascorbate</name>
        <dbReference type="ChEBI" id="CHEBI:38290"/>
    </cofactor>
</comment>
<sequence>MTAGSGALPGPVRVESLAASGIATIPAEYVRSEDECASLADALDAAKNLDAGPQIPTVDLAKIRSTNEEERRSCAEVVREAASNWGMMQIVNHGIPQELIKRMQEAGERFFSLPIEEKERYANDQSSGNIQGYGSKLANNANGRRAWQDYFFHLVYPEEKANYSIWPKEPANYAEETKEFVRQLRPVVSNILAILSAGLGLEEGKLEEEVGGMSDLLLQMKINYYPPCPQPNMAVGVPAHTDVSALSFIVHNMVPGLQAYYAGEWVTVGCVPDSIIVHVGDVIEILSNGRYKSILHRVLVNREKVRISWSVFCEPPPDKIILKPLDALVHEGSTAKFPPRTFAQHIDHKLFLKSEGPQSTPK</sequence>
<evidence type="ECO:0000256" key="6">
    <source>
        <dbReference type="ARBA" id="ARBA00023002"/>
    </source>
</evidence>
<dbReference type="Gene3D" id="2.60.120.330">
    <property type="entry name" value="B-lactam Antibiotic, Isopenicillin N Synthase, Chain"/>
    <property type="match status" value="1"/>
</dbReference>
<dbReference type="InterPro" id="IPR027443">
    <property type="entry name" value="IPNS-like_sf"/>
</dbReference>
<dbReference type="InterPro" id="IPR044861">
    <property type="entry name" value="IPNS-like_FE2OG_OXY"/>
</dbReference>
<evidence type="ECO:0000256" key="9">
    <source>
        <dbReference type="RuleBase" id="RU003682"/>
    </source>
</evidence>
<evidence type="ECO:0000256" key="3">
    <source>
        <dbReference type="ARBA" id="ARBA00022723"/>
    </source>
</evidence>
<protein>
    <recommendedName>
        <fullName evidence="10">Fe2OG dioxygenase domain-containing protein</fullName>
    </recommendedName>
</protein>
<evidence type="ECO:0000256" key="8">
    <source>
        <dbReference type="ARBA" id="ARBA00023241"/>
    </source>
</evidence>
<dbReference type="EMBL" id="LR746281">
    <property type="protein sequence ID" value="CAA7411037.1"/>
    <property type="molecule type" value="Genomic_DNA"/>
</dbReference>
<dbReference type="Pfam" id="PF03171">
    <property type="entry name" value="2OG-FeII_Oxy"/>
    <property type="match status" value="1"/>
</dbReference>
<dbReference type="InterPro" id="IPR005123">
    <property type="entry name" value="Oxoglu/Fe-dep_dioxygenase_dom"/>
</dbReference>
<dbReference type="GO" id="GO:0046872">
    <property type="term" value="F:metal ion binding"/>
    <property type="evidence" value="ECO:0007669"/>
    <property type="project" value="UniProtKB-KW"/>
</dbReference>
<evidence type="ECO:0000256" key="7">
    <source>
        <dbReference type="ARBA" id="ARBA00023004"/>
    </source>
</evidence>
<dbReference type="GO" id="GO:0031418">
    <property type="term" value="F:L-ascorbic acid binding"/>
    <property type="evidence" value="ECO:0007669"/>
    <property type="project" value="UniProtKB-KW"/>
</dbReference>
<organism evidence="11 12">
    <name type="scientific">Spirodela intermedia</name>
    <name type="common">Intermediate duckweed</name>
    <dbReference type="NCBI Taxonomy" id="51605"/>
    <lineage>
        <taxon>Eukaryota</taxon>
        <taxon>Viridiplantae</taxon>
        <taxon>Streptophyta</taxon>
        <taxon>Embryophyta</taxon>
        <taxon>Tracheophyta</taxon>
        <taxon>Spermatophyta</taxon>
        <taxon>Magnoliopsida</taxon>
        <taxon>Liliopsida</taxon>
        <taxon>Araceae</taxon>
        <taxon>Lemnoideae</taxon>
        <taxon>Spirodela</taxon>
    </lineage>
</organism>
<dbReference type="FunFam" id="2.60.120.330:FF:000009">
    <property type="entry name" value="Flavonol synthase"/>
    <property type="match status" value="1"/>
</dbReference>
<dbReference type="GO" id="GO:0051213">
    <property type="term" value="F:dioxygenase activity"/>
    <property type="evidence" value="ECO:0007669"/>
    <property type="project" value="UniProtKB-KW"/>
</dbReference>
<dbReference type="AlphaFoldDB" id="A0A7I8LLV3"/>
<gene>
    <name evidence="11" type="ORF">SI8410_18021715</name>
</gene>
<evidence type="ECO:0000313" key="12">
    <source>
        <dbReference type="Proteomes" id="UP000663760"/>
    </source>
</evidence>
<evidence type="ECO:0000256" key="1">
    <source>
        <dbReference type="ARBA" id="ARBA00001961"/>
    </source>
</evidence>
<dbReference type="InterPro" id="IPR050231">
    <property type="entry name" value="Iron_ascorbate_oxido_reductase"/>
</dbReference>
<evidence type="ECO:0000256" key="4">
    <source>
        <dbReference type="ARBA" id="ARBA00022896"/>
    </source>
</evidence>
<dbReference type="Proteomes" id="UP000663760">
    <property type="component" value="Chromosome 18"/>
</dbReference>
<keyword evidence="7 9" id="KW-0408">Iron</keyword>
<keyword evidence="3 9" id="KW-0479">Metal-binding</keyword>
<dbReference type="GO" id="GO:0046148">
    <property type="term" value="P:pigment biosynthetic process"/>
    <property type="evidence" value="ECO:0007669"/>
    <property type="project" value="UniProtKB-ARBA"/>
</dbReference>
<dbReference type="GO" id="GO:0009813">
    <property type="term" value="P:flavonoid biosynthetic process"/>
    <property type="evidence" value="ECO:0007669"/>
    <property type="project" value="UniProtKB-KW"/>
</dbReference>
<feature type="domain" description="Fe2OG dioxygenase" evidence="10">
    <location>
        <begin position="216"/>
        <end position="315"/>
    </location>
</feature>
<proteinExistence type="inferred from homology"/>
<dbReference type="SUPFAM" id="SSF51197">
    <property type="entry name" value="Clavaminate synthase-like"/>
    <property type="match status" value="1"/>
</dbReference>
<dbReference type="PANTHER" id="PTHR47990">
    <property type="entry name" value="2-OXOGLUTARATE (2OG) AND FE(II)-DEPENDENT OXYGENASE SUPERFAMILY PROTEIN-RELATED"/>
    <property type="match status" value="1"/>
</dbReference>
<keyword evidence="8" id="KW-0284">Flavonoid biosynthesis</keyword>
<dbReference type="InterPro" id="IPR026992">
    <property type="entry name" value="DIOX_N"/>
</dbReference>
<dbReference type="OrthoDB" id="288590at2759"/>
<evidence type="ECO:0000259" key="10">
    <source>
        <dbReference type="PROSITE" id="PS51471"/>
    </source>
</evidence>
<keyword evidence="6 9" id="KW-0560">Oxidoreductase</keyword>
<dbReference type="Pfam" id="PF14226">
    <property type="entry name" value="DIOX_N"/>
    <property type="match status" value="1"/>
</dbReference>
<keyword evidence="5" id="KW-0223">Dioxygenase</keyword>
<accession>A0A7I8LLV3</accession>
<keyword evidence="12" id="KW-1185">Reference proteome</keyword>
<name>A0A7I8LLV3_SPIIN</name>
<reference evidence="11" key="1">
    <citation type="submission" date="2020-02" db="EMBL/GenBank/DDBJ databases">
        <authorList>
            <person name="Scholz U."/>
            <person name="Mascher M."/>
            <person name="Fiebig A."/>
        </authorList>
    </citation>
    <scope>NUCLEOTIDE SEQUENCE</scope>
</reference>
<evidence type="ECO:0000256" key="2">
    <source>
        <dbReference type="ARBA" id="ARBA00008056"/>
    </source>
</evidence>
<dbReference type="PROSITE" id="PS51471">
    <property type="entry name" value="FE2OG_OXY"/>
    <property type="match status" value="1"/>
</dbReference>
<comment type="similarity">
    <text evidence="2 9">Belongs to the iron/ascorbate-dependent oxidoreductase family.</text>
</comment>